<evidence type="ECO:0000313" key="9">
    <source>
        <dbReference type="Proteomes" id="UP000001396"/>
    </source>
</evidence>
<evidence type="ECO:0000256" key="6">
    <source>
        <dbReference type="SAM" id="Phobius"/>
    </source>
</evidence>
<dbReference type="InParanoid" id="D3BBL6"/>
<dbReference type="SMART" id="SM00360">
    <property type="entry name" value="RRM"/>
    <property type="match status" value="1"/>
</dbReference>
<dbReference type="RefSeq" id="XP_020433167.1">
    <property type="nucleotide sequence ID" value="XM_020576755.1"/>
</dbReference>
<comment type="caution">
    <text evidence="8">The sequence shown here is derived from an EMBL/GenBank/DDBJ whole genome shotgun (WGS) entry which is preliminary data.</text>
</comment>
<dbReference type="CDD" id="cd12383">
    <property type="entry name" value="RRM_RBM42"/>
    <property type="match status" value="1"/>
</dbReference>
<dbReference type="EMBL" id="ADBJ01000026">
    <property type="protein sequence ID" value="EFA81049.1"/>
    <property type="molecule type" value="Genomic_DNA"/>
</dbReference>
<protein>
    <submittedName>
        <fullName evidence="8">SsRNA-binding protein</fullName>
    </submittedName>
</protein>
<dbReference type="STRING" id="670386.D3BBL6"/>
<keyword evidence="9" id="KW-1185">Reference proteome</keyword>
<dbReference type="InterPro" id="IPR000504">
    <property type="entry name" value="RRM_dom"/>
</dbReference>
<feature type="compositionally biased region" description="Polar residues" evidence="5">
    <location>
        <begin position="39"/>
        <end position="48"/>
    </location>
</feature>
<feature type="transmembrane region" description="Helical" evidence="6">
    <location>
        <begin position="625"/>
        <end position="645"/>
    </location>
</feature>
<evidence type="ECO:0000256" key="3">
    <source>
        <dbReference type="ARBA" id="ARBA00023180"/>
    </source>
</evidence>
<feature type="region of interest" description="Disordered" evidence="5">
    <location>
        <begin position="1450"/>
        <end position="1469"/>
    </location>
</feature>
<dbReference type="SUPFAM" id="SSF52266">
    <property type="entry name" value="SGNH hydrolase"/>
    <property type="match status" value="1"/>
</dbReference>
<evidence type="ECO:0000256" key="5">
    <source>
        <dbReference type="SAM" id="MobiDB-lite"/>
    </source>
</evidence>
<dbReference type="InterPro" id="IPR014756">
    <property type="entry name" value="Ig_E-set"/>
</dbReference>
<dbReference type="PROSITE" id="PS50102">
    <property type="entry name" value="RRM"/>
    <property type="match status" value="1"/>
</dbReference>
<dbReference type="GO" id="GO:0004531">
    <property type="term" value="F:deoxyribonuclease II activity"/>
    <property type="evidence" value="ECO:0007669"/>
    <property type="project" value="InterPro"/>
</dbReference>
<dbReference type="GO" id="GO:0003723">
    <property type="term" value="F:RNA binding"/>
    <property type="evidence" value="ECO:0007669"/>
    <property type="project" value="UniProtKB-UniRule"/>
</dbReference>
<evidence type="ECO:0000259" key="7">
    <source>
        <dbReference type="PROSITE" id="PS50102"/>
    </source>
</evidence>
<dbReference type="CDD" id="cd00102">
    <property type="entry name" value="IPT"/>
    <property type="match status" value="3"/>
</dbReference>
<dbReference type="Pfam" id="PF00076">
    <property type="entry name" value="RRM_1"/>
    <property type="match status" value="1"/>
</dbReference>
<dbReference type="Pfam" id="PF03265">
    <property type="entry name" value="DNase_II"/>
    <property type="match status" value="2"/>
</dbReference>
<dbReference type="InterPro" id="IPR002909">
    <property type="entry name" value="IPT_dom"/>
</dbReference>
<evidence type="ECO:0000313" key="8">
    <source>
        <dbReference type="EMBL" id="EFA81049.1"/>
    </source>
</evidence>
<evidence type="ECO:0000256" key="2">
    <source>
        <dbReference type="ARBA" id="ARBA00022801"/>
    </source>
</evidence>
<dbReference type="InterPro" id="IPR052014">
    <property type="entry name" value="Dictyostelium_Tiger"/>
</dbReference>
<keyword evidence="2" id="KW-0378">Hydrolase</keyword>
<dbReference type="InterPro" id="IPR004947">
    <property type="entry name" value="DNase_II"/>
</dbReference>
<feature type="compositionally biased region" description="Low complexity" evidence="5">
    <location>
        <begin position="60"/>
        <end position="91"/>
    </location>
</feature>
<dbReference type="SUPFAM" id="SSF54928">
    <property type="entry name" value="RNA-binding domain, RBD"/>
    <property type="match status" value="1"/>
</dbReference>
<feature type="compositionally biased region" description="Basic residues" evidence="5">
    <location>
        <begin position="1454"/>
        <end position="1469"/>
    </location>
</feature>
<dbReference type="PANTHER" id="PTHR31341">
    <property type="entry name" value="IPT/TIG DOMAIN-CONTAINING PROTEIN-RELATED-RELATED"/>
    <property type="match status" value="1"/>
</dbReference>
<keyword evidence="4" id="KW-0694">RNA-binding</keyword>
<reference evidence="8 9" key="1">
    <citation type="journal article" date="2011" name="Genome Res.">
        <title>Phylogeny-wide analysis of social amoeba genomes highlights ancient origins for complex intercellular communication.</title>
        <authorList>
            <person name="Heidel A.J."/>
            <person name="Lawal H.M."/>
            <person name="Felder M."/>
            <person name="Schilde C."/>
            <person name="Helps N.R."/>
            <person name="Tunggal B."/>
            <person name="Rivero F."/>
            <person name="John U."/>
            <person name="Schleicher M."/>
            <person name="Eichinger L."/>
            <person name="Platzer M."/>
            <person name="Noegel A.A."/>
            <person name="Schaap P."/>
            <person name="Gloeckner G."/>
        </authorList>
    </citation>
    <scope>NUCLEOTIDE SEQUENCE [LARGE SCALE GENOMIC DNA]</scope>
    <source>
        <strain evidence="9">ATCC 26659 / Pp 5 / PN500</strain>
    </source>
</reference>
<dbReference type="InterPro" id="IPR035979">
    <property type="entry name" value="RBD_domain_sf"/>
</dbReference>
<keyword evidence="6" id="KW-1133">Transmembrane helix</keyword>
<evidence type="ECO:0000256" key="1">
    <source>
        <dbReference type="ARBA" id="ARBA00007527"/>
    </source>
</evidence>
<keyword evidence="6" id="KW-0812">Transmembrane</keyword>
<feature type="domain" description="RRM" evidence="7">
    <location>
        <begin position="207"/>
        <end position="280"/>
    </location>
</feature>
<dbReference type="SMART" id="SM00429">
    <property type="entry name" value="IPT"/>
    <property type="match status" value="7"/>
</dbReference>
<evidence type="ECO:0000256" key="4">
    <source>
        <dbReference type="PROSITE-ProRule" id="PRU00176"/>
    </source>
</evidence>
<accession>D3BBL6</accession>
<organism evidence="8 9">
    <name type="scientific">Heterostelium pallidum (strain ATCC 26659 / Pp 5 / PN500)</name>
    <name type="common">Cellular slime mold</name>
    <name type="synonym">Polysphondylium pallidum</name>
    <dbReference type="NCBI Taxonomy" id="670386"/>
    <lineage>
        <taxon>Eukaryota</taxon>
        <taxon>Amoebozoa</taxon>
        <taxon>Evosea</taxon>
        <taxon>Eumycetozoa</taxon>
        <taxon>Dictyostelia</taxon>
        <taxon>Acytosteliales</taxon>
        <taxon>Acytosteliaceae</taxon>
        <taxon>Heterostelium</taxon>
    </lineage>
</organism>
<dbReference type="InterPro" id="IPR034215">
    <property type="entry name" value="RBM42_RRM"/>
</dbReference>
<keyword evidence="3" id="KW-0325">Glycoprotein</keyword>
<dbReference type="InterPro" id="IPR013783">
    <property type="entry name" value="Ig-like_fold"/>
</dbReference>
<dbReference type="Pfam" id="PF01833">
    <property type="entry name" value="TIG"/>
    <property type="match status" value="6"/>
</dbReference>
<name>D3BBL6_HETP5</name>
<dbReference type="Gene3D" id="2.60.40.10">
    <property type="entry name" value="Immunoglobulins"/>
    <property type="match status" value="7"/>
</dbReference>
<feature type="region of interest" description="Disordered" evidence="5">
    <location>
        <begin position="14"/>
        <end position="132"/>
    </location>
</feature>
<dbReference type="InterPro" id="IPR012677">
    <property type="entry name" value="Nucleotide-bd_a/b_plait_sf"/>
</dbReference>
<sequence>MSSSDLDDFYSSLYGATSDEKQSTTAETTALAAAATTTSNNGKSNDQQGTKRKIDDENDASSTTTNNTTNNNTSTTTTATTTTTTTTPTNAKMIPPSLMRKKTAAASSTTKKPTTSTSSSTSTTTSSSSSVINSAAVISSKAVTYSASTISKLQESNEVKVPSYNSHITKEKPMVTMEEPKKLKYTMTAAGNSWEDPTLSEWDSNDFRLFVGDLGNDVTDELLKQAFQRYPSFLKAKVLRDKRTLKSKGFGFVSFSDSKDYVRALREMNGTPITVYASSAILVFIFIGFDFSLSDIPNCMISDNPNPTPIYAKDIYLIVSDTVSSGRYAADLNNQSMNDYKGHSFVTGSNPGSRTLHNLLKTTTGGAYSGGSSNYLNGLRASGSYFPTYDGFNAASIDNEEDIRNQIQYVKNQTNIVYGTSGYNNKWKMVNAYFGLFKACSICSKIDSAYQTNPIYWKSYYWNIIGNLTNNFPSKTIVNLIGLPDLNQFKSAGTMCKAYNQDNNICPCLWTQTTATLTAIVNAANQGMKDAISYWKQSVNQQTTTIGFIYQPFLTSTTFPSSALSPVDCFHPNQAGHQLMSTGLWNNLLEYSTKSTSISSSTNLICEDTFDGVDRDKIMINKQKLQLLLITISFVISLVSVVHAIQIDSHSQLKAYDGVGTNPPVVFAYNGNFGDTYSWTVPRAPLDSTSKKRKLGSTSVIFNLHFDINAAPYFSGPFEYVEPIINDLSPQSYYPNANGRTLRLQGEYFIINDDDPHPTAEMIRYDGAVHALTINSVGHNEIQCVIPDISPADIGGYVIKVRTYTGLEVTGPNNFDYVVPVVRSVTPDRGIAGQTHVIVLNGDNFYDIFGFSVSTITVGGQPCTNPQVDKLTGAISCTTPNVALAPSQADQQDITLTIDVQQAHCDRKFIFYSNFLKAPEILTINPKRGFAAGGTNVVVQGHYLMDVTAANIGGSICTIDVTTITADTFTCRTSAFDLNDITGVTHSLVATIGGGQYSSPPTEQFTYYTPNIVSISPAKIIDKANWVVTITGTGFFANNLVKIADQVFVPTGASTDKILYVDVDASTLSVGNANLIVNSDGGDSNTVQIAVAKPEISAITPANGYVFSETAVTLTIKDFPLGMTQDDIDKYFVVKIKDKLCERLVQVDATRMTCMVQPGDAVQAEDLSFSIKTIAYTSTVKFTYFEPTVTAQAQSTNIPKGGGNLVIDGTNLDLVSTVKLDTEIMDITTCVIQVARITCTIPAHIPGAFPIVLVVVDTNDVEHEYNTGTNINYVGPSITKVSPKYGSKMHAATITLEGTGFGNTAGLITVTVGANACNNVVVVTNNIKITCDIAALAPAVYPVEIQVQPNALTAAVDSMDQITYTSNTLSCLAPGGADGSSAAVDWWFVYKLSSGASNPYLYIDSTMDRLERRINLQDHPTANTYTSPIEATFLQHPDYYYMFFNDQPDSRTPAGKRSKSKRKTSHGAHGHLKGMIFWDDPAPVTGHVSGIHIEHSNPAFPSYQAASGTALNGPDKGIKFLGANDFNQYFFCYSFNQLEHVFRYISFNDGNPLEKYRVFANMNTWTQIQKNQYPYFYDYLSQHLSYSDRVPSLGTPAKKEPSELMEDCVAVIAGTVALENVCWWRTGQIAVANGNLNAYYFMKIGTDFTDRTYPFGNAALPRPPTLSKYILKKQETRVYDGIDLWMVVADHFQRKMFIEMFYAIAAKQMEPTEQVLNVAFLELPQLLATRTPNGAGGFDYDDFQYTGRKDEHAKFGLPMYPAYGANANNANENYFCVGDSNRHNGQGGRGGGVVCIQHPTLVYQFHRMVRHYNTLNAAGQLTNPSDRDAIEFSFAINQPIKLDRPATWTNPVNIEIKDYIANVHYSKLPKEVYQVLPATILAAHDVLAEFQALRTTRTNVAPAGGEMTSVTPPATFPVTQPDIMNFVATDIMTLHYQAFDQAIGSVCDYDALKVACLQADTRVTEIDRTLPFGYAAPDYPAAYGYTYAGLQPVRTYNLNTNKDFILLKFVSEFMTKLPNPKRKNYEFMIDTTGTILTTRFQPPFIIRLTEDMCQEEIAYFMTLQYIYYQAGAQNEATLLYNINAISPNWANGVILAISKKLYNSLVVGKNANFDPCFDNIFDNFPNIETYTDDKAMDPPGLTLEKIVRRSAAAAWDWMGPSYADGNGARVNRVDNADVIPVDYLMKLMIKTFQISGVQSMDGFAKLVKKQYKTEINFKTILINNYIIKPPAPKVAVVANNGIVLMNLPMNFQSRRLQELIEDPIDSQAPLLQNERSLDSGIHQLLLSYMNTMNESSVTSLTPYEQEKLETSIDKWITIRSQSQAIQTLVLDPTNQHSNQPIKFIDEINRDQNGYQIDLGYQTIGTTGSRYTLLTPLSIVSITFVLESIMISEAASRVSIGDLEFYYLPKPANYNGVITSDVDGIGPVVTSISNSTGPTVGGNIITLNGIRFNSSMTVAVGDYECQSTTLVSSNQIVCTVPKGSGTQHLIQLFTDQTLFNLQRTKFFYSYNAPAIIDISPNIIESYGTDIMTIFGSNFGDDVSKVKIMIDERLECSPIIGISSDSIVCVTPSAIGDHRTVTLSVADQSSRYTIATLETQSFSFSGPQINAFAPSSGDPNDVIIVLGNGFGNPEDSDLPPLIYIGDDLVEINNFTNDEITFTLEFDTLTQPLVIQAGDQSVNSQFTYLPPVVSLFNNTFVQTSGGLIQIFGYGWGISTDEVEFTVGASDIDCNAFDYFVECYIPPGIGANLSVTATVSDQSIDLGLNDTISYLPPTISEYRIGDENNLLFYGTNFVPVDLGVTFDAATTYVKLVYDNQIQICTTFKTSSYIECAYSNQLPNTAQVFIAGQPSNILNLSLE</sequence>
<dbReference type="CDD" id="cd00603">
    <property type="entry name" value="IPT_PCSR"/>
    <property type="match status" value="4"/>
</dbReference>
<dbReference type="Proteomes" id="UP000001396">
    <property type="component" value="Unassembled WGS sequence"/>
</dbReference>
<feature type="compositionally biased region" description="Low complexity" evidence="5">
    <location>
        <begin position="104"/>
        <end position="132"/>
    </location>
</feature>
<dbReference type="GeneID" id="31361369"/>
<gene>
    <name evidence="8" type="ORF">PPL_05885</name>
</gene>
<dbReference type="SUPFAM" id="SSF81296">
    <property type="entry name" value="E set domains"/>
    <property type="match status" value="7"/>
</dbReference>
<dbReference type="Gene3D" id="3.30.70.330">
    <property type="match status" value="1"/>
</dbReference>
<feature type="transmembrane region" description="Helical" evidence="6">
    <location>
        <begin position="273"/>
        <end position="293"/>
    </location>
</feature>
<feature type="compositionally biased region" description="Low complexity" evidence="5">
    <location>
        <begin position="24"/>
        <end position="38"/>
    </location>
</feature>
<proteinExistence type="inferred from homology"/>
<comment type="similarity">
    <text evidence="1">Belongs to the DNase II family.</text>
</comment>
<keyword evidence="6" id="KW-0472">Membrane</keyword>